<dbReference type="Pfam" id="PF10944">
    <property type="entry name" value="DUF2630"/>
    <property type="match status" value="1"/>
</dbReference>
<evidence type="ECO:0008006" key="4">
    <source>
        <dbReference type="Google" id="ProtNLM"/>
    </source>
</evidence>
<dbReference type="AlphaFoldDB" id="A0A841FVV9"/>
<reference evidence="2 3" key="1">
    <citation type="submission" date="2020-08" db="EMBL/GenBank/DDBJ databases">
        <title>Genomic Encyclopedia of Type Strains, Phase IV (KMG-IV): sequencing the most valuable type-strain genomes for metagenomic binning, comparative biology and taxonomic classification.</title>
        <authorList>
            <person name="Goeker M."/>
        </authorList>
    </citation>
    <scope>NUCLEOTIDE SEQUENCE [LARGE SCALE GENOMIC DNA]</scope>
    <source>
        <strain evidence="2 3">YIM 65646</strain>
    </source>
</reference>
<protein>
    <recommendedName>
        <fullName evidence="4">DUF2630 family protein</fullName>
    </recommendedName>
</protein>
<dbReference type="Proteomes" id="UP000548476">
    <property type="component" value="Unassembled WGS sequence"/>
</dbReference>
<evidence type="ECO:0000313" key="2">
    <source>
        <dbReference type="EMBL" id="MBB6039924.1"/>
    </source>
</evidence>
<comment type="caution">
    <text evidence="2">The sequence shown here is derived from an EMBL/GenBank/DDBJ whole genome shotgun (WGS) entry which is preliminary data.</text>
</comment>
<gene>
    <name evidence="2" type="ORF">HNR73_007823</name>
</gene>
<proteinExistence type="predicted"/>
<evidence type="ECO:0000256" key="1">
    <source>
        <dbReference type="SAM" id="MobiDB-lite"/>
    </source>
</evidence>
<dbReference type="RefSeq" id="WP_184792999.1">
    <property type="nucleotide sequence ID" value="NZ_BONT01000103.1"/>
</dbReference>
<dbReference type="EMBL" id="JACHGT010000027">
    <property type="protein sequence ID" value="MBB6039924.1"/>
    <property type="molecule type" value="Genomic_DNA"/>
</dbReference>
<keyword evidence="3" id="KW-1185">Reference proteome</keyword>
<accession>A0A841FVV9</accession>
<name>A0A841FVV9_9ACTN</name>
<evidence type="ECO:0000313" key="3">
    <source>
        <dbReference type="Proteomes" id="UP000548476"/>
    </source>
</evidence>
<feature type="region of interest" description="Disordered" evidence="1">
    <location>
        <begin position="67"/>
        <end position="87"/>
    </location>
</feature>
<dbReference type="InterPro" id="IPR020311">
    <property type="entry name" value="Uncharacterised_Rv0898c"/>
</dbReference>
<sequence>MNAESEAAAEKRILHRISDMVATEKRLRAQIAAGPDGDGARAELHELEVELDRCWDLLRQRRALTEVGEDPATAKARPAGEVEGYLS</sequence>
<organism evidence="2 3">
    <name type="scientific">Phytomonospora endophytica</name>
    <dbReference type="NCBI Taxonomy" id="714109"/>
    <lineage>
        <taxon>Bacteria</taxon>
        <taxon>Bacillati</taxon>
        <taxon>Actinomycetota</taxon>
        <taxon>Actinomycetes</taxon>
        <taxon>Micromonosporales</taxon>
        <taxon>Micromonosporaceae</taxon>
        <taxon>Phytomonospora</taxon>
    </lineage>
</organism>